<sequence length="259" mass="28168">MTPLAAFGIGLAIAAALLTVVWIIQLFTRNAGLVDVVWSAAVGLIAAAYALLGDAPAAARILLAALALTWALRLAGHLAKRMRGAPEDSRYAAARRAWGARADLYMLGFFLFQALIAAVLSIPFLVVAYMPEAPSLGVALAAIAVWFVSVVGEGTADTQLHRFKQRPENRGRVCAEGLWRYSRHPNYFFESLHWVTYVVLAIGAPYWWATLASPLIMAGLLLKVSGIPTIENRAAADKREGHDEYVRRTSAFIPWPPKS</sequence>
<dbReference type="PROSITE" id="PS50244">
    <property type="entry name" value="S5A_REDUCTASE"/>
    <property type="match status" value="1"/>
</dbReference>
<evidence type="ECO:0000313" key="2">
    <source>
        <dbReference type="EMBL" id="ROO27647.1"/>
    </source>
</evidence>
<feature type="transmembrane region" description="Helical" evidence="1">
    <location>
        <begin position="6"/>
        <end position="24"/>
    </location>
</feature>
<dbReference type="EMBL" id="AYKH01000012">
    <property type="protein sequence ID" value="ROO27647.1"/>
    <property type="molecule type" value="Genomic_DNA"/>
</dbReference>
<dbReference type="GO" id="GO:0016020">
    <property type="term" value="C:membrane"/>
    <property type="evidence" value="ECO:0007669"/>
    <property type="project" value="TreeGrafter"/>
</dbReference>
<protein>
    <submittedName>
        <fullName evidence="2">Uncharacterized protein</fullName>
    </submittedName>
</protein>
<dbReference type="InterPro" id="IPR010721">
    <property type="entry name" value="UstE-like"/>
</dbReference>
<keyword evidence="1" id="KW-0472">Membrane</keyword>
<accession>A0A423PPZ7</accession>
<dbReference type="AlphaFoldDB" id="A0A423PPZ7"/>
<name>A0A423PPZ7_9GAMM</name>
<proteinExistence type="predicted"/>
<feature type="transmembrane region" description="Helical" evidence="1">
    <location>
        <begin position="187"/>
        <end position="208"/>
    </location>
</feature>
<feature type="transmembrane region" description="Helical" evidence="1">
    <location>
        <begin position="136"/>
        <end position="156"/>
    </location>
</feature>
<keyword evidence="1" id="KW-1133">Transmembrane helix</keyword>
<keyword evidence="3" id="KW-1185">Reference proteome</keyword>
<feature type="transmembrane region" description="Helical" evidence="1">
    <location>
        <begin position="104"/>
        <end position="130"/>
    </location>
</feature>
<comment type="caution">
    <text evidence="2">The sequence shown here is derived from an EMBL/GenBank/DDBJ whole genome shotgun (WGS) entry which is preliminary data.</text>
</comment>
<evidence type="ECO:0000256" key="1">
    <source>
        <dbReference type="SAM" id="Phobius"/>
    </source>
</evidence>
<dbReference type="Gene3D" id="1.20.120.1630">
    <property type="match status" value="1"/>
</dbReference>
<evidence type="ECO:0000313" key="3">
    <source>
        <dbReference type="Proteomes" id="UP000283993"/>
    </source>
</evidence>
<organism evidence="2 3">
    <name type="scientific">Salinisphaera orenii MK-B5</name>
    <dbReference type="NCBI Taxonomy" id="856730"/>
    <lineage>
        <taxon>Bacteria</taxon>
        <taxon>Pseudomonadati</taxon>
        <taxon>Pseudomonadota</taxon>
        <taxon>Gammaproteobacteria</taxon>
        <taxon>Salinisphaerales</taxon>
        <taxon>Salinisphaeraceae</taxon>
        <taxon>Salinisphaera</taxon>
    </lineage>
</organism>
<feature type="transmembrane region" description="Helical" evidence="1">
    <location>
        <begin position="57"/>
        <end position="75"/>
    </location>
</feature>
<dbReference type="RefSeq" id="WP_123630848.1">
    <property type="nucleotide sequence ID" value="NZ_AYKH01000012.1"/>
</dbReference>
<dbReference type="Proteomes" id="UP000283993">
    <property type="component" value="Unassembled WGS sequence"/>
</dbReference>
<gene>
    <name evidence="2" type="ORF">SAOR_07290</name>
</gene>
<dbReference type="PANTHER" id="PTHR32251:SF17">
    <property type="entry name" value="STEROID 5-ALPHA REDUCTASE C-TERMINAL DOMAIN-CONTAINING PROTEIN"/>
    <property type="match status" value="1"/>
</dbReference>
<reference evidence="2 3" key="1">
    <citation type="submission" date="2013-10" db="EMBL/GenBank/DDBJ databases">
        <title>Salinisphaera orenii MK-B5 Genome Sequencing.</title>
        <authorList>
            <person name="Lai Q."/>
            <person name="Li C."/>
            <person name="Shao Z."/>
        </authorList>
    </citation>
    <scope>NUCLEOTIDE SEQUENCE [LARGE SCALE GENOMIC DNA]</scope>
    <source>
        <strain evidence="2 3">MK-B5</strain>
    </source>
</reference>
<dbReference type="PANTHER" id="PTHR32251">
    <property type="entry name" value="3-OXO-5-ALPHA-STEROID 4-DEHYDROGENASE"/>
    <property type="match status" value="1"/>
</dbReference>
<keyword evidence="1" id="KW-0812">Transmembrane</keyword>
<feature type="transmembrane region" description="Helical" evidence="1">
    <location>
        <begin position="31"/>
        <end position="51"/>
    </location>
</feature>
<dbReference type="Pfam" id="PF06966">
    <property type="entry name" value="DUF1295"/>
    <property type="match status" value="1"/>
</dbReference>